<dbReference type="eggNOG" id="KOG0508">
    <property type="taxonomic scope" value="Eukaryota"/>
</dbReference>
<evidence type="ECO:0000313" key="8">
    <source>
        <dbReference type="Proteomes" id="UP000030651"/>
    </source>
</evidence>
<organism evidence="7 8">
    <name type="scientific">Pestalotiopsis fici (strain W106-1 / CGMCC3.15140)</name>
    <dbReference type="NCBI Taxonomy" id="1229662"/>
    <lineage>
        <taxon>Eukaryota</taxon>
        <taxon>Fungi</taxon>
        <taxon>Dikarya</taxon>
        <taxon>Ascomycota</taxon>
        <taxon>Pezizomycotina</taxon>
        <taxon>Sordariomycetes</taxon>
        <taxon>Xylariomycetidae</taxon>
        <taxon>Amphisphaeriales</taxon>
        <taxon>Sporocadaceae</taxon>
        <taxon>Pestalotiopsis</taxon>
    </lineage>
</organism>
<name>W3WR64_PESFW</name>
<keyword evidence="8" id="KW-1185">Reference proteome</keyword>
<dbReference type="EMBL" id="KI912117">
    <property type="protein sequence ID" value="ETS76333.1"/>
    <property type="molecule type" value="Genomic_DNA"/>
</dbReference>
<dbReference type="InterPro" id="IPR053137">
    <property type="entry name" value="NLR-like"/>
</dbReference>
<evidence type="ECO:0000256" key="1">
    <source>
        <dbReference type="ARBA" id="ARBA00022737"/>
    </source>
</evidence>
<dbReference type="Pfam" id="PF01048">
    <property type="entry name" value="PNP_UDP_1"/>
    <property type="match status" value="1"/>
</dbReference>
<feature type="repeat" description="ANK" evidence="2">
    <location>
        <begin position="911"/>
        <end position="943"/>
    </location>
</feature>
<evidence type="ECO:0000256" key="3">
    <source>
        <dbReference type="SAM" id="MobiDB-lite"/>
    </source>
</evidence>
<reference evidence="8" key="1">
    <citation type="journal article" date="2015" name="BMC Genomics">
        <title>Genomic and transcriptomic analysis of the endophytic fungus Pestalotiopsis fici reveals its lifestyle and high potential for synthesis of natural products.</title>
        <authorList>
            <person name="Wang X."/>
            <person name="Zhang X."/>
            <person name="Liu L."/>
            <person name="Xiang M."/>
            <person name="Wang W."/>
            <person name="Sun X."/>
            <person name="Che Y."/>
            <person name="Guo L."/>
            <person name="Liu G."/>
            <person name="Guo L."/>
            <person name="Wang C."/>
            <person name="Yin W.B."/>
            <person name="Stadler M."/>
            <person name="Zhang X."/>
            <person name="Liu X."/>
        </authorList>
    </citation>
    <scope>NUCLEOTIDE SEQUENCE [LARGE SCALE GENOMIC DNA]</scope>
    <source>
        <strain evidence="8">W106-1 / CGMCC3.15140</strain>
    </source>
</reference>
<feature type="compositionally biased region" description="Acidic residues" evidence="3">
    <location>
        <begin position="209"/>
        <end position="221"/>
    </location>
</feature>
<dbReference type="OMA" id="AVVYVYC"/>
<dbReference type="Pfam" id="PF12796">
    <property type="entry name" value="Ank_2"/>
    <property type="match status" value="2"/>
</dbReference>
<dbReference type="Pfam" id="PF24883">
    <property type="entry name" value="NPHP3_N"/>
    <property type="match status" value="1"/>
</dbReference>
<dbReference type="InterPro" id="IPR056884">
    <property type="entry name" value="NPHP3-like_N"/>
</dbReference>
<protein>
    <submittedName>
        <fullName evidence="7">Uncharacterized protein</fullName>
    </submittedName>
</protein>
<keyword evidence="2" id="KW-0040">ANK repeat</keyword>
<dbReference type="Gene3D" id="3.40.50.300">
    <property type="entry name" value="P-loop containing nucleotide triphosphate hydrolases"/>
    <property type="match status" value="1"/>
</dbReference>
<sequence>MATRPRTHDAYTVGWVCALPKEQTAAFAMLEERHPSLSKSPNDPNSYTLGSICGHNVVIACLPKGKIGTSSAATVATHLIRAFPAVRFGLMVGIGGGIPPKVRLGDVVVSVPVDQFPGVVQWDMGKAEQGGTFRRTGALNNPPNLLLSALTTLESDIAMKGTRIPEYLDQIRQDWPLLVPKYLRSDSLRDVLFKASYCHVEKQHQDSSGDGEDESEDDVQDDCQHCDKAQIVKRKPRDMRVHYGLIASGNQVVKDASVRDQLSKHMDKHALCVEMEAAGLMDNFPCIVIRGICDYADSHKNKAWQEHAAAVAAAFAKELLGYIQPQDVDQEETVKDVLARVSSELSETKSQVAQTRLILEREEDLKVLNWLTPVDFGPQHSDYLRRRQPGTGQWLLDCETYQRWVEEPGQRLFCPGIPGAGKTILSSIVIDNLETRFSAGLTTAVVYVYCNFNRQVEQKLEHLMSSLLKQLACNGPFLPPVLYKLHGEHARKQTRPTLEEIATALQAVAATFARIFIVVDALDECQVADNCRARFLHQLFSLQTHQSISVFATSRHMPDIEKEFSNGLTIEIRASEEDIERYLKGAVSRLPKFVAERSDLQDEITQTISRTVDGMFLLAQLYCDTLMDKDNPKVLRNALQDLVNGSKSYEAAYYGAMKRIEGQLEGQAKRAKQVLAWITCAQRPLTKTELQHALAVEIGETKLDNDNITEIRDVVSVCAGLVTIDEASSIVRLVHYTTQHYFESTRDTWFPTAHSALAATCTTYLSFDAFANGRCQSDQEYEDRLKGHPFFEYAASHWGHHARATPGCEEVLGFLRKPAQIDASVQAYFTGRLWHYPGYSQRAPSRMVATHLAAIFGLAKVLPAVWNKRNQNAKDSTGGTPLLRAAENGHTEVVQLLLKTKEVDINAQGGSYGNALQAASEGGHQETVQLLINNGADVNAQGGTYGNALQAASAEGHQEIVQILIDNKADVNAQGGDYGNALYAALYEGHQEIVKRLEKAGALMLL</sequence>
<dbReference type="PROSITE" id="PS50297">
    <property type="entry name" value="ANK_REP_REGION"/>
    <property type="match status" value="2"/>
</dbReference>
<evidence type="ECO:0000259" key="6">
    <source>
        <dbReference type="Pfam" id="PF24883"/>
    </source>
</evidence>
<evidence type="ECO:0000313" key="7">
    <source>
        <dbReference type="EMBL" id="ETS76333.1"/>
    </source>
</evidence>
<dbReference type="Pfam" id="PF22939">
    <property type="entry name" value="WHD_GPIID"/>
    <property type="match status" value="1"/>
</dbReference>
<dbReference type="HOGENOM" id="CLU_000288_34_2_1"/>
<dbReference type="InterPro" id="IPR036770">
    <property type="entry name" value="Ankyrin_rpt-contain_sf"/>
</dbReference>
<feature type="domain" description="GPI inositol-deacylase winged helix" evidence="5">
    <location>
        <begin position="668"/>
        <end position="743"/>
    </location>
</feature>
<dbReference type="InterPro" id="IPR035994">
    <property type="entry name" value="Nucleoside_phosphorylase_sf"/>
</dbReference>
<dbReference type="GO" id="GO:0003824">
    <property type="term" value="F:catalytic activity"/>
    <property type="evidence" value="ECO:0007669"/>
    <property type="project" value="InterPro"/>
</dbReference>
<feature type="repeat" description="ANK" evidence="2">
    <location>
        <begin position="877"/>
        <end position="899"/>
    </location>
</feature>
<dbReference type="SUPFAM" id="SSF48403">
    <property type="entry name" value="Ankyrin repeat"/>
    <property type="match status" value="1"/>
</dbReference>
<feature type="repeat" description="ANK" evidence="2">
    <location>
        <begin position="944"/>
        <end position="976"/>
    </location>
</feature>
<dbReference type="PANTHER" id="PTHR46082:SF11">
    <property type="entry name" value="AAA+ ATPASE DOMAIN-CONTAINING PROTEIN-RELATED"/>
    <property type="match status" value="1"/>
</dbReference>
<dbReference type="Gene3D" id="3.40.50.1580">
    <property type="entry name" value="Nucleoside phosphorylase domain"/>
    <property type="match status" value="1"/>
</dbReference>
<gene>
    <name evidence="7" type="ORF">PFICI_11720</name>
</gene>
<dbReference type="STRING" id="1229662.W3WR64"/>
<feature type="domain" description="Nephrocystin 3-like N-terminal" evidence="6">
    <location>
        <begin position="390"/>
        <end position="555"/>
    </location>
</feature>
<feature type="region of interest" description="Disordered" evidence="3">
    <location>
        <begin position="203"/>
        <end position="222"/>
    </location>
</feature>
<dbReference type="InParanoid" id="W3WR64"/>
<evidence type="ECO:0000259" key="4">
    <source>
        <dbReference type="Pfam" id="PF01048"/>
    </source>
</evidence>
<dbReference type="SUPFAM" id="SSF52540">
    <property type="entry name" value="P-loop containing nucleoside triphosphate hydrolases"/>
    <property type="match status" value="1"/>
</dbReference>
<dbReference type="AlphaFoldDB" id="W3WR64"/>
<dbReference type="GO" id="GO:0009116">
    <property type="term" value="P:nucleoside metabolic process"/>
    <property type="evidence" value="ECO:0007669"/>
    <property type="project" value="InterPro"/>
</dbReference>
<dbReference type="PANTHER" id="PTHR46082">
    <property type="entry name" value="ATP/GTP-BINDING PROTEIN-RELATED"/>
    <property type="match status" value="1"/>
</dbReference>
<dbReference type="InterPro" id="IPR027417">
    <property type="entry name" value="P-loop_NTPase"/>
</dbReference>
<dbReference type="PROSITE" id="PS50088">
    <property type="entry name" value="ANK_REPEAT"/>
    <property type="match status" value="3"/>
</dbReference>
<accession>W3WR64</accession>
<proteinExistence type="predicted"/>
<dbReference type="InterPro" id="IPR002110">
    <property type="entry name" value="Ankyrin_rpt"/>
</dbReference>
<dbReference type="RefSeq" id="XP_007838492.1">
    <property type="nucleotide sequence ID" value="XM_007840301.1"/>
</dbReference>
<dbReference type="InterPro" id="IPR054471">
    <property type="entry name" value="GPIID_WHD"/>
</dbReference>
<feature type="domain" description="Nucleoside phosphorylase" evidence="4">
    <location>
        <begin position="13"/>
        <end position="111"/>
    </location>
</feature>
<dbReference type="OrthoDB" id="20872at2759"/>
<evidence type="ECO:0000256" key="2">
    <source>
        <dbReference type="PROSITE-ProRule" id="PRU00023"/>
    </source>
</evidence>
<dbReference type="SUPFAM" id="SSF53167">
    <property type="entry name" value="Purine and uridine phosphorylases"/>
    <property type="match status" value="1"/>
</dbReference>
<keyword evidence="1" id="KW-0677">Repeat</keyword>
<evidence type="ECO:0000259" key="5">
    <source>
        <dbReference type="Pfam" id="PF22939"/>
    </source>
</evidence>
<dbReference type="PRINTS" id="PR01415">
    <property type="entry name" value="ANKYRIN"/>
</dbReference>
<dbReference type="SMART" id="SM00248">
    <property type="entry name" value="ANK"/>
    <property type="match status" value="4"/>
</dbReference>
<dbReference type="Gene3D" id="1.25.40.20">
    <property type="entry name" value="Ankyrin repeat-containing domain"/>
    <property type="match status" value="1"/>
</dbReference>
<dbReference type="Proteomes" id="UP000030651">
    <property type="component" value="Unassembled WGS sequence"/>
</dbReference>
<dbReference type="GeneID" id="19276733"/>
<dbReference type="InterPro" id="IPR000845">
    <property type="entry name" value="Nucleoside_phosphorylase_d"/>
</dbReference>
<dbReference type="KEGG" id="pfy:PFICI_11720"/>